<dbReference type="EMBL" id="BAAAZC010000003">
    <property type="protein sequence ID" value="GAA3958527.1"/>
    <property type="molecule type" value="Genomic_DNA"/>
</dbReference>
<evidence type="ECO:0000313" key="15">
    <source>
        <dbReference type="EMBL" id="GAA3958527.1"/>
    </source>
</evidence>
<dbReference type="SMART" id="SM00965">
    <property type="entry name" value="STN"/>
    <property type="match status" value="1"/>
</dbReference>
<evidence type="ECO:0000256" key="2">
    <source>
        <dbReference type="ARBA" id="ARBA00022448"/>
    </source>
</evidence>
<comment type="similarity">
    <text evidence="11 12">Belongs to the TonB-dependent receptor family.</text>
</comment>
<feature type="domain" description="Secretin/TonB short N-terminal" evidence="14">
    <location>
        <begin position="34"/>
        <end position="84"/>
    </location>
</feature>
<dbReference type="SUPFAM" id="SSF56935">
    <property type="entry name" value="Porins"/>
    <property type="match status" value="1"/>
</dbReference>
<dbReference type="InterPro" id="IPR039426">
    <property type="entry name" value="TonB-dep_rcpt-like"/>
</dbReference>
<evidence type="ECO:0000313" key="16">
    <source>
        <dbReference type="Proteomes" id="UP001500742"/>
    </source>
</evidence>
<evidence type="ECO:0000256" key="4">
    <source>
        <dbReference type="ARBA" id="ARBA00022496"/>
    </source>
</evidence>
<dbReference type="InterPro" id="IPR036942">
    <property type="entry name" value="Beta-barrel_TonB_sf"/>
</dbReference>
<dbReference type="InterPro" id="IPR008969">
    <property type="entry name" value="CarboxyPept-like_regulatory"/>
</dbReference>
<dbReference type="PROSITE" id="PS52016">
    <property type="entry name" value="TONB_DEPENDENT_REC_3"/>
    <property type="match status" value="1"/>
</dbReference>
<dbReference type="Gene3D" id="2.60.40.1120">
    <property type="entry name" value="Carboxypeptidase-like, regulatory domain"/>
    <property type="match status" value="1"/>
</dbReference>
<dbReference type="InterPro" id="IPR011662">
    <property type="entry name" value="Secretin/TonB_short_N"/>
</dbReference>
<dbReference type="InterPro" id="IPR037066">
    <property type="entry name" value="Plug_dom_sf"/>
</dbReference>
<dbReference type="InterPro" id="IPR023996">
    <property type="entry name" value="TonB-dep_OMP_SusC/RagA"/>
</dbReference>
<evidence type="ECO:0000256" key="9">
    <source>
        <dbReference type="ARBA" id="ARBA00023136"/>
    </source>
</evidence>
<keyword evidence="16" id="KW-1185">Reference proteome</keyword>
<dbReference type="Gene3D" id="2.170.130.10">
    <property type="entry name" value="TonB-dependent receptor, plug domain"/>
    <property type="match status" value="1"/>
</dbReference>
<dbReference type="PANTHER" id="PTHR32552:SF81">
    <property type="entry name" value="TONB-DEPENDENT OUTER MEMBRANE RECEPTOR"/>
    <property type="match status" value="1"/>
</dbReference>
<evidence type="ECO:0000256" key="12">
    <source>
        <dbReference type="RuleBase" id="RU003357"/>
    </source>
</evidence>
<dbReference type="InterPro" id="IPR012910">
    <property type="entry name" value="Plug_dom"/>
</dbReference>
<feature type="region of interest" description="Disordered" evidence="13">
    <location>
        <begin position="257"/>
        <end position="285"/>
    </location>
</feature>
<evidence type="ECO:0000256" key="13">
    <source>
        <dbReference type="SAM" id="MobiDB-lite"/>
    </source>
</evidence>
<dbReference type="InterPro" id="IPR023997">
    <property type="entry name" value="TonB-dep_OMP_SusC/RagA_CS"/>
</dbReference>
<evidence type="ECO:0000256" key="10">
    <source>
        <dbReference type="ARBA" id="ARBA00023237"/>
    </source>
</evidence>
<evidence type="ECO:0000256" key="1">
    <source>
        <dbReference type="ARBA" id="ARBA00004571"/>
    </source>
</evidence>
<comment type="caution">
    <text evidence="15">The sequence shown here is derived from an EMBL/GenBank/DDBJ whole genome shotgun (WGS) entry which is preliminary data.</text>
</comment>
<dbReference type="Gene3D" id="2.40.170.20">
    <property type="entry name" value="TonB-dependent receptor, beta-barrel domain"/>
    <property type="match status" value="1"/>
</dbReference>
<dbReference type="Pfam" id="PF00593">
    <property type="entry name" value="TonB_dep_Rec_b-barrel"/>
    <property type="match status" value="1"/>
</dbReference>
<accession>A0ABP7P2A2</accession>
<dbReference type="Gene3D" id="3.55.50.30">
    <property type="match status" value="1"/>
</dbReference>
<dbReference type="Proteomes" id="UP001500742">
    <property type="component" value="Unassembled WGS sequence"/>
</dbReference>
<keyword evidence="8 12" id="KW-0798">TonB box</keyword>
<name>A0ABP7P2A2_9SPHI</name>
<dbReference type="InterPro" id="IPR000531">
    <property type="entry name" value="Beta-barrel_TonB"/>
</dbReference>
<organism evidence="15 16">
    <name type="scientific">Mucilaginibacter dorajii</name>
    <dbReference type="NCBI Taxonomy" id="692994"/>
    <lineage>
        <taxon>Bacteria</taxon>
        <taxon>Pseudomonadati</taxon>
        <taxon>Bacteroidota</taxon>
        <taxon>Sphingobacteriia</taxon>
        <taxon>Sphingobacteriales</taxon>
        <taxon>Sphingobacteriaceae</taxon>
        <taxon>Mucilaginibacter</taxon>
    </lineage>
</organism>
<evidence type="ECO:0000256" key="11">
    <source>
        <dbReference type="PROSITE-ProRule" id="PRU01360"/>
    </source>
</evidence>
<evidence type="ECO:0000256" key="3">
    <source>
        <dbReference type="ARBA" id="ARBA00022452"/>
    </source>
</evidence>
<protein>
    <submittedName>
        <fullName evidence="15">SusC/RagA family TonB-linked outer membrane protein</fullName>
    </submittedName>
</protein>
<dbReference type="Pfam" id="PF13715">
    <property type="entry name" value="CarbopepD_reg_2"/>
    <property type="match status" value="1"/>
</dbReference>
<keyword evidence="7" id="KW-0406">Ion transport</keyword>
<keyword evidence="2 11" id="KW-0813">Transport</keyword>
<evidence type="ECO:0000259" key="14">
    <source>
        <dbReference type="SMART" id="SM00965"/>
    </source>
</evidence>
<evidence type="ECO:0000256" key="6">
    <source>
        <dbReference type="ARBA" id="ARBA00023004"/>
    </source>
</evidence>
<dbReference type="NCBIfam" id="TIGR04057">
    <property type="entry name" value="SusC_RagA_signa"/>
    <property type="match status" value="1"/>
</dbReference>
<dbReference type="Pfam" id="PF07660">
    <property type="entry name" value="STN"/>
    <property type="match status" value="1"/>
</dbReference>
<keyword evidence="6" id="KW-0408">Iron</keyword>
<evidence type="ECO:0000256" key="5">
    <source>
        <dbReference type="ARBA" id="ARBA00022692"/>
    </source>
</evidence>
<gene>
    <name evidence="15" type="ORF">GCM10022210_02390</name>
</gene>
<keyword evidence="9 11" id="KW-0472">Membrane</keyword>
<keyword evidence="3 11" id="KW-1134">Transmembrane beta strand</keyword>
<evidence type="ECO:0000256" key="8">
    <source>
        <dbReference type="ARBA" id="ARBA00023077"/>
    </source>
</evidence>
<comment type="subcellular location">
    <subcellularLocation>
        <location evidence="1 11">Cell outer membrane</location>
        <topology evidence="1 11">Multi-pass membrane protein</topology>
    </subcellularLocation>
</comment>
<keyword evidence="4" id="KW-0410">Iron transport</keyword>
<keyword evidence="5 11" id="KW-0812">Transmembrane</keyword>
<dbReference type="PANTHER" id="PTHR32552">
    <property type="entry name" value="FERRICHROME IRON RECEPTOR-RELATED"/>
    <property type="match status" value="1"/>
</dbReference>
<sequence>MQCSASAFSQKINLDATNVPLKKVLQAINKQNGYLFFYDTKDVRNKNITVKVKDASMDEALSACLKNLPLTYKIVNNTVFLQEKEYTAANVMQLTIKGKVVDDKGEALPGASIKLKGTNLGVSADANGAFSINVPDEKSVLIVSFVGFAPKEVTVGNNTFLTISLNASGKLSEVVVTALGIKKDEKQLGYSISQIGGEEVSLTREPTFINALEGKVAGLVVQSPPNGPGGSSRVILRGNSSFSGSNQPLYVVDGVPINSTTRENSDDGGKVYGGSDPGDGLSSINPDDIETISVLKGASAAALYGGGAQAGVILITTKKGKKGEGLGISFNSNTVLEKMVPYDHLQTEYGRGYLGRPYTPADYSDPIFYGQLGDNSGDPPGWSWGGKLDGRPFLDIDGKTKPYVSQPASKNFDRFFNTGVTTTNSLAFTKGTENGSYRVSLSQTKDNLPTPGEKYERYNAVIRATQDYGTRLHTDFKVDLSRTLRINAPLLRGDGRGSFGLAYPRIASSTDITLLDAKTPDGKYLSTYNANPYVQIEQVTNNQTQNRILSSGNITYDITSHLHANLIAGYDYINTPALFVVRPNNVINTNGVYRTTTIEQQKSDVRAMLSYDHKFANLTVNAFAGAELQNSQQYSLDLYSEGLADPNLLNFNNASNVHPPTESHTPRYKTNSVFASVQFGYNDYLFLEVTGRNDWYSALSSTRPDFKPNLFYPSANLSFVFTDALKIDPSILSFGKIRASIGQTGSNPTPQLTDLTFTLKPPVNGITNAEITGGTVPPPSLKPETTTETEIGTELKFFQNRLSLDFAYYYKKSDNFLLQSTISNASTYNSLYFNAGSMYNRGVELAVNGSPIKTRDFTWNVGFNGAKNKNMVTALDPTIGANGISHYYNIKSKVGYPLGSIFGSTFLKNAQGQDVYVPVNSRYGTSDASQPNNAVIKDVNNNESYLGSANPNWSGGITNTFTYKNFSFSFLIDGQFGGQIYEAGARWTNYFGNSEASLVGRDGTYIPNGVINTGTATAPIYTKNTLPFSPYIQYNDGGNADKSADEAHVFSRTFIKFRQISLGYSLPKSVLGNSHIRSVTFSLIGRNLFYLKKNLPTFDPEASDSIAQGYGYDSGALPTSRTYGFNLNVTF</sequence>
<evidence type="ECO:0000256" key="7">
    <source>
        <dbReference type="ARBA" id="ARBA00023065"/>
    </source>
</evidence>
<proteinExistence type="inferred from homology"/>
<dbReference type="Pfam" id="PF07715">
    <property type="entry name" value="Plug"/>
    <property type="match status" value="1"/>
</dbReference>
<reference evidence="16" key="1">
    <citation type="journal article" date="2019" name="Int. J. Syst. Evol. Microbiol.">
        <title>The Global Catalogue of Microorganisms (GCM) 10K type strain sequencing project: providing services to taxonomists for standard genome sequencing and annotation.</title>
        <authorList>
            <consortium name="The Broad Institute Genomics Platform"/>
            <consortium name="The Broad Institute Genome Sequencing Center for Infectious Disease"/>
            <person name="Wu L."/>
            <person name="Ma J."/>
        </authorList>
    </citation>
    <scope>NUCLEOTIDE SEQUENCE [LARGE SCALE GENOMIC DNA]</scope>
    <source>
        <strain evidence="16">JCM 16601</strain>
    </source>
</reference>
<dbReference type="SUPFAM" id="SSF49464">
    <property type="entry name" value="Carboxypeptidase regulatory domain-like"/>
    <property type="match status" value="1"/>
</dbReference>
<dbReference type="NCBIfam" id="TIGR04056">
    <property type="entry name" value="OMP_RagA_SusC"/>
    <property type="match status" value="1"/>
</dbReference>
<keyword evidence="10 11" id="KW-0998">Cell outer membrane</keyword>